<feature type="transmembrane region" description="Helical" evidence="1">
    <location>
        <begin position="101"/>
        <end position="125"/>
    </location>
</feature>
<keyword evidence="1" id="KW-1133">Transmembrane helix</keyword>
<organism evidence="2 3">
    <name type="scientific">Candidatus Wildermuthbacteria bacterium GWA2_46_15</name>
    <dbReference type="NCBI Taxonomy" id="1802443"/>
    <lineage>
        <taxon>Bacteria</taxon>
        <taxon>Candidatus Wildermuthiibacteriota</taxon>
    </lineage>
</organism>
<evidence type="ECO:0000313" key="3">
    <source>
        <dbReference type="Proteomes" id="UP000179245"/>
    </source>
</evidence>
<evidence type="ECO:0000256" key="1">
    <source>
        <dbReference type="SAM" id="Phobius"/>
    </source>
</evidence>
<comment type="caution">
    <text evidence="2">The sequence shown here is derived from an EMBL/GenBank/DDBJ whole genome shotgun (WGS) entry which is preliminary data.</text>
</comment>
<sequence>MDFENVFLVILNVLKDCPGCSHHGFFHSILGAIFGSLLLAFALAFVLNLVKHNKNGDSRQKLFFSSLLGWTLHILADSLVHRDVFLFWPLKINPFLVSWTLYWPLSWGLGILGLFSAIILLIRIVRSKQA</sequence>
<dbReference type="STRING" id="1802443.A2117_00185"/>
<evidence type="ECO:0000313" key="2">
    <source>
        <dbReference type="EMBL" id="OHA61969.1"/>
    </source>
</evidence>
<feature type="transmembrane region" description="Helical" evidence="1">
    <location>
        <begin position="25"/>
        <end position="50"/>
    </location>
</feature>
<dbReference type="Proteomes" id="UP000179245">
    <property type="component" value="Unassembled WGS sequence"/>
</dbReference>
<accession>A0A1G2QPE0</accession>
<gene>
    <name evidence="2" type="ORF">A2117_00185</name>
</gene>
<keyword evidence="1" id="KW-0812">Transmembrane</keyword>
<proteinExistence type="predicted"/>
<feature type="transmembrane region" description="Helical" evidence="1">
    <location>
        <begin position="62"/>
        <end position="81"/>
    </location>
</feature>
<keyword evidence="1" id="KW-0472">Membrane</keyword>
<dbReference type="InterPro" id="IPR007404">
    <property type="entry name" value="YdjM-like"/>
</dbReference>
<dbReference type="EMBL" id="MHTO01000025">
    <property type="protein sequence ID" value="OHA61969.1"/>
    <property type="molecule type" value="Genomic_DNA"/>
</dbReference>
<name>A0A1G2QPE0_9BACT</name>
<dbReference type="Pfam" id="PF04307">
    <property type="entry name" value="YdjM"/>
    <property type="match status" value="1"/>
</dbReference>
<reference evidence="2 3" key="1">
    <citation type="journal article" date="2016" name="Nat. Commun.">
        <title>Thousands of microbial genomes shed light on interconnected biogeochemical processes in an aquifer system.</title>
        <authorList>
            <person name="Anantharaman K."/>
            <person name="Brown C.T."/>
            <person name="Hug L.A."/>
            <person name="Sharon I."/>
            <person name="Castelle C.J."/>
            <person name="Probst A.J."/>
            <person name="Thomas B.C."/>
            <person name="Singh A."/>
            <person name="Wilkins M.J."/>
            <person name="Karaoz U."/>
            <person name="Brodie E.L."/>
            <person name="Williams K.H."/>
            <person name="Hubbard S.S."/>
            <person name="Banfield J.F."/>
        </authorList>
    </citation>
    <scope>NUCLEOTIDE SEQUENCE [LARGE SCALE GENOMIC DNA]</scope>
</reference>
<dbReference type="AlphaFoldDB" id="A0A1G2QPE0"/>
<protein>
    <submittedName>
        <fullName evidence="2">Uncharacterized protein</fullName>
    </submittedName>
</protein>